<evidence type="ECO:0000313" key="2">
    <source>
        <dbReference type="Proteomes" id="UP000054018"/>
    </source>
</evidence>
<proteinExistence type="predicted"/>
<accession>A0A0C9YMG1</accession>
<reference evidence="1 2" key="1">
    <citation type="submission" date="2014-04" db="EMBL/GenBank/DDBJ databases">
        <authorList>
            <consortium name="DOE Joint Genome Institute"/>
            <person name="Kuo A."/>
            <person name="Kohler A."/>
            <person name="Costa M.D."/>
            <person name="Nagy L.G."/>
            <person name="Floudas D."/>
            <person name="Copeland A."/>
            <person name="Barry K.W."/>
            <person name="Cichocki N."/>
            <person name="Veneault-Fourrey C."/>
            <person name="LaButti K."/>
            <person name="Lindquist E.A."/>
            <person name="Lipzen A."/>
            <person name="Lundell T."/>
            <person name="Morin E."/>
            <person name="Murat C."/>
            <person name="Sun H."/>
            <person name="Tunlid A."/>
            <person name="Henrissat B."/>
            <person name="Grigoriev I.V."/>
            <person name="Hibbett D.S."/>
            <person name="Martin F."/>
            <person name="Nordberg H.P."/>
            <person name="Cantor M.N."/>
            <person name="Hua S.X."/>
        </authorList>
    </citation>
    <scope>NUCLEOTIDE SEQUENCE [LARGE SCALE GENOMIC DNA]</scope>
    <source>
        <strain evidence="1 2">441</strain>
    </source>
</reference>
<protein>
    <submittedName>
        <fullName evidence="1">Uncharacterized protein</fullName>
    </submittedName>
</protein>
<keyword evidence="2" id="KW-1185">Reference proteome</keyword>
<organism evidence="1 2">
    <name type="scientific">Pisolithus microcarpus 441</name>
    <dbReference type="NCBI Taxonomy" id="765257"/>
    <lineage>
        <taxon>Eukaryota</taxon>
        <taxon>Fungi</taxon>
        <taxon>Dikarya</taxon>
        <taxon>Basidiomycota</taxon>
        <taxon>Agaricomycotina</taxon>
        <taxon>Agaricomycetes</taxon>
        <taxon>Agaricomycetidae</taxon>
        <taxon>Boletales</taxon>
        <taxon>Sclerodermatineae</taxon>
        <taxon>Pisolithaceae</taxon>
        <taxon>Pisolithus</taxon>
    </lineage>
</organism>
<dbReference type="EMBL" id="KN833703">
    <property type="protein sequence ID" value="KIK26190.1"/>
    <property type="molecule type" value="Genomic_DNA"/>
</dbReference>
<dbReference type="Proteomes" id="UP000054018">
    <property type="component" value="Unassembled WGS sequence"/>
</dbReference>
<dbReference type="AlphaFoldDB" id="A0A0C9YMG1"/>
<gene>
    <name evidence="1" type="ORF">PISMIDRAFT_676339</name>
</gene>
<dbReference type="HOGENOM" id="CLU_3088115_0_0_1"/>
<name>A0A0C9YMG1_9AGAM</name>
<sequence>MGCQPDSQNFCALDPKCHERPAEGLGRNYNVVHHNARTTVGVYHQINLAFQP</sequence>
<reference evidence="2" key="2">
    <citation type="submission" date="2015-01" db="EMBL/GenBank/DDBJ databases">
        <title>Evolutionary Origins and Diversification of the Mycorrhizal Mutualists.</title>
        <authorList>
            <consortium name="DOE Joint Genome Institute"/>
            <consortium name="Mycorrhizal Genomics Consortium"/>
            <person name="Kohler A."/>
            <person name="Kuo A."/>
            <person name="Nagy L.G."/>
            <person name="Floudas D."/>
            <person name="Copeland A."/>
            <person name="Barry K.W."/>
            <person name="Cichocki N."/>
            <person name="Veneault-Fourrey C."/>
            <person name="LaButti K."/>
            <person name="Lindquist E.A."/>
            <person name="Lipzen A."/>
            <person name="Lundell T."/>
            <person name="Morin E."/>
            <person name="Murat C."/>
            <person name="Riley R."/>
            <person name="Ohm R."/>
            <person name="Sun H."/>
            <person name="Tunlid A."/>
            <person name="Henrissat B."/>
            <person name="Grigoriev I.V."/>
            <person name="Hibbett D.S."/>
            <person name="Martin F."/>
        </authorList>
    </citation>
    <scope>NUCLEOTIDE SEQUENCE [LARGE SCALE GENOMIC DNA]</scope>
    <source>
        <strain evidence="2">441</strain>
    </source>
</reference>
<evidence type="ECO:0000313" key="1">
    <source>
        <dbReference type="EMBL" id="KIK26190.1"/>
    </source>
</evidence>